<keyword evidence="1" id="KW-0472">Membrane</keyword>
<evidence type="ECO:0000313" key="3">
    <source>
        <dbReference type="Proteomes" id="UP000721861"/>
    </source>
</evidence>
<dbReference type="EMBL" id="JAGUCN010000001">
    <property type="protein sequence ID" value="MBS2209823.1"/>
    <property type="molecule type" value="Genomic_DNA"/>
</dbReference>
<name>A0ABS5K620_9BACT</name>
<protein>
    <submittedName>
        <fullName evidence="2">Class IIb bacteriocin, lactobin A/cerein 7B family</fullName>
    </submittedName>
</protein>
<keyword evidence="3" id="KW-1185">Reference proteome</keyword>
<sequence>MKNIEILRELDAKELKETNGGITPFGAVLTVFGVIGAVEYVAYGIGYAHGWVDKQIEKMSND</sequence>
<proteinExistence type="predicted"/>
<keyword evidence="1" id="KW-1133">Transmembrane helix</keyword>
<keyword evidence="1" id="KW-0812">Transmembrane</keyword>
<evidence type="ECO:0000256" key="1">
    <source>
        <dbReference type="SAM" id="Phobius"/>
    </source>
</evidence>
<dbReference type="NCBIfam" id="TIGR03949">
    <property type="entry name" value="bact_IIb_cerein"/>
    <property type="match status" value="1"/>
</dbReference>
<comment type="caution">
    <text evidence="2">The sequence shown here is derived from an EMBL/GenBank/DDBJ whole genome shotgun (WGS) entry which is preliminary data.</text>
</comment>
<evidence type="ECO:0000313" key="2">
    <source>
        <dbReference type="EMBL" id="MBS2209823.1"/>
    </source>
</evidence>
<reference evidence="2 3" key="1">
    <citation type="journal article" date="2014" name="Int. J. Syst. Evol. Microbiol.">
        <title>Carboxylicivirga gen. nov. in the family Marinilabiliaceae with two novel species, Carboxylicivirga mesophila sp. nov. and Carboxylicivirga taeanensis sp. nov., and reclassification of Cytophaga fermentans as Saccharicrinis fermentans gen. nov., comb. nov.</title>
        <authorList>
            <person name="Yang S.H."/>
            <person name="Seo H.S."/>
            <person name="Woo J.H."/>
            <person name="Oh H.M."/>
            <person name="Jang H."/>
            <person name="Lee J.H."/>
            <person name="Kim S.J."/>
            <person name="Kwon K.K."/>
        </authorList>
    </citation>
    <scope>NUCLEOTIDE SEQUENCE [LARGE SCALE GENOMIC DNA]</scope>
    <source>
        <strain evidence="2 3">JCM 18290</strain>
    </source>
</reference>
<dbReference type="RefSeq" id="WP_212223649.1">
    <property type="nucleotide sequence ID" value="NZ_JAGUCN010000001.1"/>
</dbReference>
<feature type="transmembrane region" description="Helical" evidence="1">
    <location>
        <begin position="21"/>
        <end position="43"/>
    </location>
</feature>
<accession>A0ABS5K620</accession>
<dbReference type="Proteomes" id="UP000721861">
    <property type="component" value="Unassembled WGS sequence"/>
</dbReference>
<dbReference type="InterPro" id="IPR023991">
    <property type="entry name" value="Bacteriocin_IIb_lactobn/cerein"/>
</dbReference>
<gene>
    <name evidence="2" type="ORF">KEM09_00300</name>
</gene>
<organism evidence="2 3">
    <name type="scientific">Carboxylicivirga mesophila</name>
    <dbReference type="NCBI Taxonomy" id="1166478"/>
    <lineage>
        <taxon>Bacteria</taxon>
        <taxon>Pseudomonadati</taxon>
        <taxon>Bacteroidota</taxon>
        <taxon>Bacteroidia</taxon>
        <taxon>Marinilabiliales</taxon>
        <taxon>Marinilabiliaceae</taxon>
        <taxon>Carboxylicivirga</taxon>
    </lineage>
</organism>